<feature type="domain" description="NodB homology" evidence="8">
    <location>
        <begin position="1"/>
        <end position="195"/>
    </location>
</feature>
<keyword evidence="3" id="KW-0732">Signal</keyword>
<gene>
    <name evidence="9" type="ORF">ESCO_001482</name>
</gene>
<sequence length="286" mass="31492">MSLTFDDGPYEYTRQLLDTLDDYGVKATFFIAGNNRGKGGIDGDGNDWKSVLRRMHSAGHQLASHTWTHRNLNEVNRSVQKSEVIYNEMAFRNIFGWFPTYIRAPYLECSASSGCTDLLNTLGYHIIDSNIDTKDYENDNPELIKNSRDRFIAGVSSDARSHGYIVLAHDVHYQTVVSLAPFMIEKARELGYRLVTVGECLGDPKENWYRQASGGSGTGASHEDTTMVTSRANPSNTTKPSDGGAPSGTMTTSYAKPSKTGMVSKDKRCGGEQGQTCQFHLGSGAF</sequence>
<dbReference type="OrthoDB" id="407355at2759"/>
<keyword evidence="6" id="KW-0170">Cobalt</keyword>
<dbReference type="STRING" id="150374.A0A0M8N7N0"/>
<dbReference type="PANTHER" id="PTHR46471:SF4">
    <property type="entry name" value="CHITIN DEACETYLASE"/>
    <property type="match status" value="1"/>
</dbReference>
<dbReference type="EMBL" id="LGSR01000006">
    <property type="protein sequence ID" value="KOS21680.1"/>
    <property type="molecule type" value="Genomic_DNA"/>
</dbReference>
<comment type="caution">
    <text evidence="9">The sequence shown here is derived from an EMBL/GenBank/DDBJ whole genome shotgun (WGS) entry which is preliminary data.</text>
</comment>
<dbReference type="CDD" id="cd10951">
    <property type="entry name" value="CE4_ClCDA_like"/>
    <property type="match status" value="1"/>
</dbReference>
<evidence type="ECO:0000313" key="10">
    <source>
        <dbReference type="Proteomes" id="UP000053831"/>
    </source>
</evidence>
<feature type="compositionally biased region" description="Polar residues" evidence="7">
    <location>
        <begin position="226"/>
        <end position="240"/>
    </location>
</feature>
<feature type="region of interest" description="Disordered" evidence="7">
    <location>
        <begin position="211"/>
        <end position="273"/>
    </location>
</feature>
<dbReference type="PROSITE" id="PS51677">
    <property type="entry name" value="NODB"/>
    <property type="match status" value="1"/>
</dbReference>
<evidence type="ECO:0000256" key="7">
    <source>
        <dbReference type="SAM" id="MobiDB-lite"/>
    </source>
</evidence>
<reference evidence="9 10" key="1">
    <citation type="submission" date="2015-07" db="EMBL/GenBank/DDBJ databases">
        <title>The genome of the fungus Escovopsis weberi, a specialized disease agent of ant agriculture.</title>
        <authorList>
            <person name="de Man T.J."/>
            <person name="Stajich J.E."/>
            <person name="Kubicek C.P."/>
            <person name="Chenthamara K."/>
            <person name="Atanasova L."/>
            <person name="Druzhinina I.S."/>
            <person name="Birnbaum S."/>
            <person name="Barribeau S.M."/>
            <person name="Teiling C."/>
            <person name="Suen G."/>
            <person name="Currie C."/>
            <person name="Gerardo N.M."/>
        </authorList>
    </citation>
    <scope>NUCLEOTIDE SEQUENCE [LARGE SCALE GENOMIC DNA]</scope>
</reference>
<dbReference type="InterPro" id="IPR002509">
    <property type="entry name" value="NODB_dom"/>
</dbReference>
<dbReference type="GO" id="GO:0046872">
    <property type="term" value="F:metal ion binding"/>
    <property type="evidence" value="ECO:0007669"/>
    <property type="project" value="UniProtKB-KW"/>
</dbReference>
<dbReference type="PANTHER" id="PTHR46471">
    <property type="entry name" value="CHITIN DEACETYLASE"/>
    <property type="match status" value="1"/>
</dbReference>
<evidence type="ECO:0000256" key="6">
    <source>
        <dbReference type="ARBA" id="ARBA00023285"/>
    </source>
</evidence>
<dbReference type="GO" id="GO:0005975">
    <property type="term" value="P:carbohydrate metabolic process"/>
    <property type="evidence" value="ECO:0007669"/>
    <property type="project" value="InterPro"/>
</dbReference>
<evidence type="ECO:0000313" key="9">
    <source>
        <dbReference type="EMBL" id="KOS21680.1"/>
    </source>
</evidence>
<dbReference type="InterPro" id="IPR011330">
    <property type="entry name" value="Glyco_hydro/deAcase_b/a-brl"/>
</dbReference>
<keyword evidence="2" id="KW-0479">Metal-binding</keyword>
<evidence type="ECO:0000256" key="2">
    <source>
        <dbReference type="ARBA" id="ARBA00022723"/>
    </source>
</evidence>
<proteinExistence type="predicted"/>
<comment type="cofactor">
    <cofactor evidence="1">
        <name>Co(2+)</name>
        <dbReference type="ChEBI" id="CHEBI:48828"/>
    </cofactor>
</comment>
<dbReference type="SUPFAM" id="SSF88713">
    <property type="entry name" value="Glycoside hydrolase/deacetylase"/>
    <property type="match status" value="1"/>
</dbReference>
<keyword evidence="10" id="KW-1185">Reference proteome</keyword>
<evidence type="ECO:0000259" key="8">
    <source>
        <dbReference type="PROSITE" id="PS51677"/>
    </source>
</evidence>
<accession>A0A0M8N7N0</accession>
<evidence type="ECO:0000256" key="3">
    <source>
        <dbReference type="ARBA" id="ARBA00022729"/>
    </source>
</evidence>
<organism evidence="9 10">
    <name type="scientific">Escovopsis weberi</name>
    <dbReference type="NCBI Taxonomy" id="150374"/>
    <lineage>
        <taxon>Eukaryota</taxon>
        <taxon>Fungi</taxon>
        <taxon>Dikarya</taxon>
        <taxon>Ascomycota</taxon>
        <taxon>Pezizomycotina</taxon>
        <taxon>Sordariomycetes</taxon>
        <taxon>Hypocreomycetidae</taxon>
        <taxon>Hypocreales</taxon>
        <taxon>Hypocreaceae</taxon>
        <taxon>Escovopsis</taxon>
    </lineage>
</organism>
<keyword evidence="4" id="KW-0378">Hydrolase</keyword>
<name>A0A0M8N7N0_ESCWE</name>
<dbReference type="Proteomes" id="UP000053831">
    <property type="component" value="Unassembled WGS sequence"/>
</dbReference>
<evidence type="ECO:0000256" key="5">
    <source>
        <dbReference type="ARBA" id="ARBA00023277"/>
    </source>
</evidence>
<dbReference type="Gene3D" id="3.20.20.370">
    <property type="entry name" value="Glycoside hydrolase/deacetylase"/>
    <property type="match status" value="1"/>
</dbReference>
<dbReference type="AlphaFoldDB" id="A0A0M8N7N0"/>
<protein>
    <submittedName>
        <fullName evidence="9">Peptidoglycan-N-acetylglucosamine deacetylase</fullName>
    </submittedName>
</protein>
<dbReference type="GO" id="GO:0016810">
    <property type="term" value="F:hydrolase activity, acting on carbon-nitrogen (but not peptide) bonds"/>
    <property type="evidence" value="ECO:0007669"/>
    <property type="project" value="InterPro"/>
</dbReference>
<dbReference type="Pfam" id="PF01522">
    <property type="entry name" value="Polysacc_deac_1"/>
    <property type="match status" value="1"/>
</dbReference>
<evidence type="ECO:0000256" key="4">
    <source>
        <dbReference type="ARBA" id="ARBA00022801"/>
    </source>
</evidence>
<evidence type="ECO:0000256" key="1">
    <source>
        <dbReference type="ARBA" id="ARBA00001941"/>
    </source>
</evidence>
<keyword evidence="5" id="KW-0119">Carbohydrate metabolism</keyword>